<evidence type="ECO:0000256" key="6">
    <source>
        <dbReference type="ARBA" id="ARBA00022989"/>
    </source>
</evidence>
<evidence type="ECO:0000256" key="4">
    <source>
        <dbReference type="ARBA" id="ARBA00022692"/>
    </source>
</evidence>
<evidence type="ECO:0000256" key="2">
    <source>
        <dbReference type="ARBA" id="ARBA00009977"/>
    </source>
</evidence>
<keyword evidence="11" id="KW-1185">Reference proteome</keyword>
<accession>A0A7J6E1M7</accession>
<dbReference type="GO" id="GO:0016020">
    <property type="term" value="C:membrane"/>
    <property type="evidence" value="ECO:0007669"/>
    <property type="project" value="UniProtKB-SubCell"/>
</dbReference>
<feature type="region of interest" description="Disordered" evidence="8">
    <location>
        <begin position="48"/>
        <end position="74"/>
    </location>
</feature>
<dbReference type="PANTHER" id="PTHR33228">
    <property type="entry name" value="PROTEIN GLUTAMINE DUMPER 4-RELATED"/>
    <property type="match status" value="1"/>
</dbReference>
<keyword evidence="7 9" id="KW-0472">Membrane</keyword>
<gene>
    <name evidence="10" type="ORF">G4B88_000930</name>
</gene>
<dbReference type="Proteomes" id="UP000583929">
    <property type="component" value="Unassembled WGS sequence"/>
</dbReference>
<dbReference type="InterPro" id="IPR040359">
    <property type="entry name" value="GDU"/>
</dbReference>
<keyword evidence="3" id="KW-0813">Transport</keyword>
<evidence type="ECO:0000256" key="1">
    <source>
        <dbReference type="ARBA" id="ARBA00004167"/>
    </source>
</evidence>
<comment type="similarity">
    <text evidence="2">Belongs to the GLUTAMINE DUMPER 1 (TC 9.B.60) family.</text>
</comment>
<reference evidence="10 11" key="1">
    <citation type="journal article" date="2020" name="bioRxiv">
        <title>Sequence and annotation of 42 cannabis genomes reveals extensive copy number variation in cannabinoid synthesis and pathogen resistance genes.</title>
        <authorList>
            <person name="Mckernan K.J."/>
            <person name="Helbert Y."/>
            <person name="Kane L.T."/>
            <person name="Ebling H."/>
            <person name="Zhang L."/>
            <person name="Liu B."/>
            <person name="Eaton Z."/>
            <person name="Mclaughlin S."/>
            <person name="Kingan S."/>
            <person name="Baybayan P."/>
            <person name="Concepcion G."/>
            <person name="Jordan M."/>
            <person name="Riva A."/>
            <person name="Barbazuk W."/>
            <person name="Harkins T."/>
        </authorList>
    </citation>
    <scope>NUCLEOTIDE SEQUENCE [LARGE SCALE GENOMIC DNA]</scope>
    <source>
        <strain evidence="11">cv. Jamaican Lion 4</strain>
        <tissue evidence="10">Leaf</tissue>
    </source>
</reference>
<dbReference type="GO" id="GO:0006865">
    <property type="term" value="P:amino acid transport"/>
    <property type="evidence" value="ECO:0007669"/>
    <property type="project" value="UniProtKB-KW"/>
</dbReference>
<evidence type="ECO:0000313" key="11">
    <source>
        <dbReference type="Proteomes" id="UP000583929"/>
    </source>
</evidence>
<evidence type="ECO:0000313" key="10">
    <source>
        <dbReference type="EMBL" id="KAF4352327.1"/>
    </source>
</evidence>
<dbReference type="AlphaFoldDB" id="A0A7J6E1M7"/>
<comment type="subcellular location">
    <subcellularLocation>
        <location evidence="1">Membrane</location>
        <topology evidence="1">Single-pass membrane protein</topology>
    </subcellularLocation>
</comment>
<evidence type="ECO:0000256" key="3">
    <source>
        <dbReference type="ARBA" id="ARBA00022448"/>
    </source>
</evidence>
<keyword evidence="4 9" id="KW-0812">Transmembrane</keyword>
<organism evidence="10 11">
    <name type="scientific">Cannabis sativa</name>
    <name type="common">Hemp</name>
    <name type="synonym">Marijuana</name>
    <dbReference type="NCBI Taxonomy" id="3483"/>
    <lineage>
        <taxon>Eukaryota</taxon>
        <taxon>Viridiplantae</taxon>
        <taxon>Streptophyta</taxon>
        <taxon>Embryophyta</taxon>
        <taxon>Tracheophyta</taxon>
        <taxon>Spermatophyta</taxon>
        <taxon>Magnoliopsida</taxon>
        <taxon>eudicotyledons</taxon>
        <taxon>Gunneridae</taxon>
        <taxon>Pentapetalae</taxon>
        <taxon>rosids</taxon>
        <taxon>fabids</taxon>
        <taxon>Rosales</taxon>
        <taxon>Cannabaceae</taxon>
        <taxon>Cannabis</taxon>
    </lineage>
</organism>
<sequence length="120" mass="12605">MISPTTHSAGDGGSPHWKNTPIPYLFGGLALMLGLITVALIILACSYRKSSSSSSSPTAVGAAGGGDDDDDLKRREIDEVVVDCDEPKFVVIMAGDHNPTYLANPLNVSSTPQSFAIEQK</sequence>
<evidence type="ECO:0000256" key="7">
    <source>
        <dbReference type="ARBA" id="ARBA00023136"/>
    </source>
</evidence>
<protein>
    <submittedName>
        <fullName evidence="10">Uncharacterized protein</fullName>
    </submittedName>
</protein>
<dbReference type="EMBL" id="JAATIQ010000529">
    <property type="protein sequence ID" value="KAF4352327.1"/>
    <property type="molecule type" value="Genomic_DNA"/>
</dbReference>
<feature type="transmembrane region" description="Helical" evidence="9">
    <location>
        <begin position="24"/>
        <end position="45"/>
    </location>
</feature>
<dbReference type="PANTHER" id="PTHR33228:SF76">
    <property type="entry name" value="PROTEIN GLUTAMINE DUMPER 7"/>
    <property type="match status" value="1"/>
</dbReference>
<name>A0A7J6E1M7_CANSA</name>
<dbReference type="GO" id="GO:0080143">
    <property type="term" value="P:regulation of amino acid export"/>
    <property type="evidence" value="ECO:0007669"/>
    <property type="project" value="InterPro"/>
</dbReference>
<evidence type="ECO:0000256" key="5">
    <source>
        <dbReference type="ARBA" id="ARBA00022970"/>
    </source>
</evidence>
<evidence type="ECO:0000256" key="9">
    <source>
        <dbReference type="SAM" id="Phobius"/>
    </source>
</evidence>
<proteinExistence type="inferred from homology"/>
<evidence type="ECO:0000256" key="8">
    <source>
        <dbReference type="SAM" id="MobiDB-lite"/>
    </source>
</evidence>
<keyword evidence="6 9" id="KW-1133">Transmembrane helix</keyword>
<keyword evidence="5" id="KW-0029">Amino-acid transport</keyword>
<comment type="caution">
    <text evidence="10">The sequence shown here is derived from an EMBL/GenBank/DDBJ whole genome shotgun (WGS) entry which is preliminary data.</text>
</comment>